<dbReference type="GO" id="GO:0010845">
    <property type="term" value="P:positive regulation of reciprocal meiotic recombination"/>
    <property type="evidence" value="ECO:0007669"/>
    <property type="project" value="TreeGrafter"/>
</dbReference>
<dbReference type="STRING" id="9785.ENSLAFP00000017573"/>
<dbReference type="GO" id="GO:0010844">
    <property type="term" value="F:recombination hotspot binding"/>
    <property type="evidence" value="ECO:0007669"/>
    <property type="project" value="TreeGrafter"/>
</dbReference>
<dbReference type="GO" id="GO:0005634">
    <property type="term" value="C:nucleus"/>
    <property type="evidence" value="ECO:0007669"/>
    <property type="project" value="UniProtKB-SubCell"/>
</dbReference>
<dbReference type="InterPro" id="IPR001214">
    <property type="entry name" value="SET_dom"/>
</dbReference>
<dbReference type="InterPro" id="IPR048414">
    <property type="entry name" value="PDRM9-like_Znf-C2H2"/>
</dbReference>
<keyword evidence="7" id="KW-0156">Chromatin regulator</keyword>
<sequence length="292" mass="33579">MYNLRERKGLEYQEVSEPQDDDYLYCEKCQNFFIDTCAVHGAPMFVKDSPVDRGHPNHSALTLPPGLRIGPSSIPKAGLGVWNEASELPLGLHFGPYEGQVTEDKEAANSGYSWLITKGKNCYEYVDGKDESWANWMRYVNCARDEEEQNLVAFQYHRQIFYRTCRTIQPDCELLVWYGDEYGQELGIKWGSRWKKELTSGTGEPKPEIHPCPSCRLAFSSQKFLSQHMKHSHPSPPFPGTPERKYLQPEDPRPGGRRQQRSEQHMWSDKAEDPEAGDGSRLVFERTRRGCI</sequence>
<dbReference type="Gene3D" id="3.30.160.60">
    <property type="entry name" value="Classic Zinc Finger"/>
    <property type="match status" value="1"/>
</dbReference>
<dbReference type="InterPro" id="IPR044417">
    <property type="entry name" value="PRDM7_9_PR-SET"/>
</dbReference>
<dbReference type="PANTHER" id="PTHR16515">
    <property type="entry name" value="PR DOMAIN ZINC FINGER PROTEIN"/>
    <property type="match status" value="1"/>
</dbReference>
<keyword evidence="12" id="KW-0479">Metal-binding</keyword>
<keyword evidence="4" id="KW-0489">Methyltransferase</keyword>
<feature type="domain" description="C2H2-type" evidence="14">
    <location>
        <begin position="210"/>
        <end position="233"/>
    </location>
</feature>
<evidence type="ECO:0000256" key="7">
    <source>
        <dbReference type="ARBA" id="ARBA00022853"/>
    </source>
</evidence>
<dbReference type="AlphaFoldDB" id="G3TQ04"/>
<evidence type="ECO:0000259" key="15">
    <source>
        <dbReference type="PROSITE" id="PS50280"/>
    </source>
</evidence>
<dbReference type="GO" id="GO:0008270">
    <property type="term" value="F:zinc ion binding"/>
    <property type="evidence" value="ECO:0007669"/>
    <property type="project" value="UniProtKB-KW"/>
</dbReference>
<dbReference type="eggNOG" id="KOG1721">
    <property type="taxonomic scope" value="Eukaryota"/>
</dbReference>
<evidence type="ECO:0000256" key="8">
    <source>
        <dbReference type="ARBA" id="ARBA00023015"/>
    </source>
</evidence>
<evidence type="ECO:0000256" key="12">
    <source>
        <dbReference type="PROSITE-ProRule" id="PRU00042"/>
    </source>
</evidence>
<dbReference type="eggNOG" id="KOG2461">
    <property type="taxonomic scope" value="Eukaryota"/>
</dbReference>
<evidence type="ECO:0000256" key="5">
    <source>
        <dbReference type="ARBA" id="ARBA00022679"/>
    </source>
</evidence>
<reference evidence="16 17" key="1">
    <citation type="submission" date="2009-06" db="EMBL/GenBank/DDBJ databases">
        <title>The Genome Sequence of Loxodonta africana (African elephant).</title>
        <authorList>
            <person name="Di Palma F."/>
            <person name="Heiman D."/>
            <person name="Young S."/>
            <person name="Johnson J."/>
            <person name="Lander E.S."/>
            <person name="Lindblad-Toh K."/>
        </authorList>
    </citation>
    <scope>NUCLEOTIDE SEQUENCE [LARGE SCALE GENOMIC DNA]</scope>
    <source>
        <strain evidence="16 17">Isolate ISIS603380</strain>
    </source>
</reference>
<keyword evidence="10" id="KW-0804">Transcription</keyword>
<keyword evidence="3" id="KW-0158">Chromosome</keyword>
<dbReference type="HOGENOM" id="CLU_064013_1_0_1"/>
<dbReference type="Pfam" id="PF09514">
    <property type="entry name" value="SSXRD"/>
    <property type="match status" value="1"/>
</dbReference>
<name>G3TQ04_LOXAF</name>
<dbReference type="PROSITE" id="PS50280">
    <property type="entry name" value="SET"/>
    <property type="match status" value="1"/>
</dbReference>
<organism evidence="16 17">
    <name type="scientific">Loxodonta africana</name>
    <name type="common">African elephant</name>
    <dbReference type="NCBI Taxonomy" id="9785"/>
    <lineage>
        <taxon>Eukaryota</taxon>
        <taxon>Metazoa</taxon>
        <taxon>Chordata</taxon>
        <taxon>Craniata</taxon>
        <taxon>Vertebrata</taxon>
        <taxon>Euteleostomi</taxon>
        <taxon>Mammalia</taxon>
        <taxon>Eutheria</taxon>
        <taxon>Afrotheria</taxon>
        <taxon>Proboscidea</taxon>
        <taxon>Elephantidae</taxon>
        <taxon>Loxodonta</taxon>
    </lineage>
</organism>
<dbReference type="GO" id="GO:0005694">
    <property type="term" value="C:chromosome"/>
    <property type="evidence" value="ECO:0007669"/>
    <property type="project" value="UniProtKB-SubCell"/>
</dbReference>
<dbReference type="InterPro" id="IPR019041">
    <property type="entry name" value="SSXRD_motif"/>
</dbReference>
<evidence type="ECO:0000256" key="6">
    <source>
        <dbReference type="ARBA" id="ARBA00022691"/>
    </source>
</evidence>
<dbReference type="PROSITE" id="PS50157">
    <property type="entry name" value="ZINC_FINGER_C2H2_2"/>
    <property type="match status" value="1"/>
</dbReference>
<dbReference type="GO" id="GO:0032259">
    <property type="term" value="P:methylation"/>
    <property type="evidence" value="ECO:0007669"/>
    <property type="project" value="UniProtKB-KW"/>
</dbReference>
<dbReference type="Ensembl" id="ENSLAFT00000022965.2">
    <property type="protein sequence ID" value="ENSLAFP00000017573.2"/>
    <property type="gene ID" value="ENSLAFG00000022020.2"/>
</dbReference>
<feature type="domain" description="SET" evidence="15">
    <location>
        <begin position="65"/>
        <end position="179"/>
    </location>
</feature>
<evidence type="ECO:0000256" key="11">
    <source>
        <dbReference type="ARBA" id="ARBA00023242"/>
    </source>
</evidence>
<evidence type="ECO:0000313" key="17">
    <source>
        <dbReference type="Proteomes" id="UP000007646"/>
    </source>
</evidence>
<dbReference type="FunFam" id="3.30.160.60:FF:001312">
    <property type="entry name" value="Histone-lysine N-methyltransferase PRDM9"/>
    <property type="match status" value="1"/>
</dbReference>
<feature type="compositionally biased region" description="Basic and acidic residues" evidence="13">
    <location>
        <begin position="283"/>
        <end position="292"/>
    </location>
</feature>
<keyword evidence="5" id="KW-0808">Transferase</keyword>
<evidence type="ECO:0000256" key="4">
    <source>
        <dbReference type="ARBA" id="ARBA00022603"/>
    </source>
</evidence>
<feature type="region of interest" description="Disordered" evidence="13">
    <location>
        <begin position="226"/>
        <end position="292"/>
    </location>
</feature>
<protein>
    <recommendedName>
        <fullName evidence="18">PR/SET domain 7</fullName>
    </recommendedName>
</protein>
<reference evidence="16" key="2">
    <citation type="submission" date="2025-08" db="UniProtKB">
        <authorList>
            <consortium name="Ensembl"/>
        </authorList>
    </citation>
    <scope>IDENTIFICATION</scope>
    <source>
        <strain evidence="16">Isolate ISIS603380</strain>
    </source>
</reference>
<reference evidence="16" key="3">
    <citation type="submission" date="2025-09" db="UniProtKB">
        <authorList>
            <consortium name="Ensembl"/>
        </authorList>
    </citation>
    <scope>IDENTIFICATION</scope>
    <source>
        <strain evidence="16">Isolate ISIS603380</strain>
    </source>
</reference>
<keyword evidence="17" id="KW-1185">Reference proteome</keyword>
<keyword evidence="12" id="KW-0862">Zinc</keyword>
<dbReference type="Pfam" id="PF21549">
    <property type="entry name" value="PRDM2_PR"/>
    <property type="match status" value="1"/>
</dbReference>
<dbReference type="CDD" id="cd19193">
    <property type="entry name" value="PR-SET_PRDM7_9"/>
    <property type="match status" value="1"/>
</dbReference>
<dbReference type="Gene3D" id="2.170.270.10">
    <property type="entry name" value="SET domain"/>
    <property type="match status" value="1"/>
</dbReference>
<keyword evidence="12" id="KW-0863">Zinc-finger</keyword>
<dbReference type="FunFam" id="2.170.270.10:FF:000031">
    <property type="entry name" value="probable histone-lysine N-methyltransferase PRDM7"/>
    <property type="match status" value="1"/>
</dbReference>
<dbReference type="PROSITE" id="PS00028">
    <property type="entry name" value="ZINC_FINGER_C2H2_1"/>
    <property type="match status" value="1"/>
</dbReference>
<dbReference type="GO" id="GO:0042800">
    <property type="term" value="F:histone H3K4 methyltransferase activity"/>
    <property type="evidence" value="ECO:0007669"/>
    <property type="project" value="TreeGrafter"/>
</dbReference>
<dbReference type="InterPro" id="IPR013087">
    <property type="entry name" value="Znf_C2H2_type"/>
</dbReference>
<evidence type="ECO:0000256" key="2">
    <source>
        <dbReference type="ARBA" id="ARBA00004286"/>
    </source>
</evidence>
<dbReference type="InParanoid" id="G3TQ04"/>
<dbReference type="GO" id="GO:0006355">
    <property type="term" value="P:regulation of DNA-templated transcription"/>
    <property type="evidence" value="ECO:0007669"/>
    <property type="project" value="InterPro"/>
</dbReference>
<comment type="subcellular location">
    <subcellularLocation>
        <location evidence="2">Chromosome</location>
    </subcellularLocation>
    <subcellularLocation>
        <location evidence="1">Nucleus</location>
    </subcellularLocation>
</comment>
<evidence type="ECO:0000256" key="1">
    <source>
        <dbReference type="ARBA" id="ARBA00004123"/>
    </source>
</evidence>
<dbReference type="InterPro" id="IPR050331">
    <property type="entry name" value="Zinc_finger"/>
</dbReference>
<keyword evidence="11" id="KW-0539">Nucleus</keyword>
<dbReference type="Pfam" id="PF21225">
    <property type="entry name" value="zf-C2H2_5"/>
    <property type="match status" value="1"/>
</dbReference>
<evidence type="ECO:0000259" key="14">
    <source>
        <dbReference type="PROSITE" id="PS50157"/>
    </source>
</evidence>
<evidence type="ECO:0000256" key="13">
    <source>
        <dbReference type="SAM" id="MobiDB-lite"/>
    </source>
</evidence>
<evidence type="ECO:0000256" key="10">
    <source>
        <dbReference type="ARBA" id="ARBA00023163"/>
    </source>
</evidence>
<dbReference type="GO" id="GO:0046975">
    <property type="term" value="F:histone H3K36 methyltransferase activity"/>
    <property type="evidence" value="ECO:0007669"/>
    <property type="project" value="TreeGrafter"/>
</dbReference>
<keyword evidence="8" id="KW-0805">Transcription regulation</keyword>
<keyword evidence="9" id="KW-0238">DNA-binding</keyword>
<dbReference type="GeneTree" id="ENSGT00940000165655"/>
<feature type="compositionally biased region" description="Basic and acidic residues" evidence="13">
    <location>
        <begin position="242"/>
        <end position="273"/>
    </location>
</feature>
<evidence type="ECO:0000313" key="16">
    <source>
        <dbReference type="Ensembl" id="ENSLAFP00000017573.2"/>
    </source>
</evidence>
<dbReference type="Proteomes" id="UP000007646">
    <property type="component" value="Unassembled WGS sequence"/>
</dbReference>
<accession>G3TQ04</accession>
<proteinExistence type="predicted"/>
<keyword evidence="6" id="KW-0949">S-adenosyl-L-methionine</keyword>
<evidence type="ECO:0008006" key="18">
    <source>
        <dbReference type="Google" id="ProtNLM"/>
    </source>
</evidence>
<dbReference type="PANTHER" id="PTHR16515:SF10">
    <property type="entry name" value="HISTONE-LYSINE N-METHYLTRANSFERASE PRDM9-RELATED"/>
    <property type="match status" value="1"/>
</dbReference>
<dbReference type="SUPFAM" id="SSF82199">
    <property type="entry name" value="SET domain"/>
    <property type="match status" value="1"/>
</dbReference>
<dbReference type="InterPro" id="IPR046341">
    <property type="entry name" value="SET_dom_sf"/>
</dbReference>
<dbReference type="OMA" id="YSWEIRI"/>
<evidence type="ECO:0000256" key="9">
    <source>
        <dbReference type="ARBA" id="ARBA00023125"/>
    </source>
</evidence>
<evidence type="ECO:0000256" key="3">
    <source>
        <dbReference type="ARBA" id="ARBA00022454"/>
    </source>
</evidence>